<gene>
    <name evidence="2" type="ORF">PSYICH_LOCUS12187</name>
</gene>
<feature type="compositionally biased region" description="Basic and acidic residues" evidence="1">
    <location>
        <begin position="789"/>
        <end position="805"/>
    </location>
</feature>
<sequence length="974" mass="113746">MAEFKGWKCFSPDPRKVIVEKQETINLPLVAEDESLPRTSLPYLSSINRDEFHTTPSHAFTFSRSSSFSNEKQQHFNIPQKKGRFYRSVSDTPKQNRAETKMTSRKDTPMKPKRVYEKRDPKKIIDDLGKFRSKRKDATRKKTNTEDSKIVFNNFSITETDWKEVFKNTVKNPGIVLKSPQSLLKSQTAKNKITSAKPSERCHDITIYDNGDKGIKKGETLPMKNPFATKSQQMTECKIQNNSYFKEQQKPLYNNDVFLGESSNSIDLEKTQFHNQSNYLQNFSHFKTYLHDFSQLPDFSQIQDTSQFQDASLLQCDSKFEYYLQNPSCSHFQYDSKIQDNLEINNYSRVPNYPNIQNNDQDQKSSQIINCTTNYDSQNSEQFQIQVYKQIQNCEQDLNVKKVQDFPIQDCTQLQRFSVLQKPLPLFNENSVQNIKMLADIACKHEKNYDSKDKPEVLPKIAYSEEVLPPMSKNDSELDSFPNIIERYKVVDNEQTFENISICEVKNEDEIKEPINNNSLKIDIDISSNTSIKVLEDLEDLDKYIDFNPKYDDNIIKDLCQILDNKKEKEIIDTVDLVSAFPQEEKIEMNYTKKSVKDTNGKIAEIFEDKTEMRQIENKNDVQTIKNNIENNYPFKPSTTEEFLDYYEKFMEDLSKQDKTKITSEKKNKRSKKNKIQNNKIIINFNLKNASDEYVSKMERSIHKIRNTVDSNSFDLFYSKLVNFSNLKIENGPTTKQIFIEPKNTVQDSITQTSITDIKLQNSASQTSIICTKDQETYVDFNTTENNDNESKMDKKDKEPTTESEENRIITVMKNQHALIIQYLKQLNNKLDENKTAENNTDSENTFYADIEHNAVKKLRTYSKNSNILSEIQNNYRKYEVCEKVGERSRNNVENDIEIVVEETNITPPRANTGKRRLSERVQGRRKKSSRIEKRKAEDHSPNISKIPRRTRRKPNPPEKSRRILRSAIAKQNE</sequence>
<dbReference type="Proteomes" id="UP001153636">
    <property type="component" value="Chromosome 6"/>
</dbReference>
<dbReference type="EMBL" id="OV651818">
    <property type="protein sequence ID" value="CAH1111999.1"/>
    <property type="molecule type" value="Genomic_DNA"/>
</dbReference>
<feature type="compositionally biased region" description="Basic and acidic residues" evidence="1">
    <location>
        <begin position="930"/>
        <end position="941"/>
    </location>
</feature>
<reference evidence="2" key="1">
    <citation type="submission" date="2022-01" db="EMBL/GenBank/DDBJ databases">
        <authorList>
            <person name="King R."/>
        </authorList>
    </citation>
    <scope>NUCLEOTIDE SEQUENCE</scope>
</reference>
<proteinExistence type="predicted"/>
<evidence type="ECO:0000256" key="1">
    <source>
        <dbReference type="SAM" id="MobiDB-lite"/>
    </source>
</evidence>
<feature type="region of interest" description="Disordered" evidence="1">
    <location>
        <begin position="782"/>
        <end position="805"/>
    </location>
</feature>
<organism evidence="2 3">
    <name type="scientific">Psylliodes chrysocephalus</name>
    <dbReference type="NCBI Taxonomy" id="3402493"/>
    <lineage>
        <taxon>Eukaryota</taxon>
        <taxon>Metazoa</taxon>
        <taxon>Ecdysozoa</taxon>
        <taxon>Arthropoda</taxon>
        <taxon>Hexapoda</taxon>
        <taxon>Insecta</taxon>
        <taxon>Pterygota</taxon>
        <taxon>Neoptera</taxon>
        <taxon>Endopterygota</taxon>
        <taxon>Coleoptera</taxon>
        <taxon>Polyphaga</taxon>
        <taxon>Cucujiformia</taxon>
        <taxon>Chrysomeloidea</taxon>
        <taxon>Chrysomelidae</taxon>
        <taxon>Galerucinae</taxon>
        <taxon>Alticini</taxon>
        <taxon>Psylliodes</taxon>
    </lineage>
</organism>
<evidence type="ECO:0000313" key="3">
    <source>
        <dbReference type="Proteomes" id="UP001153636"/>
    </source>
</evidence>
<dbReference type="OrthoDB" id="7315458at2759"/>
<protein>
    <submittedName>
        <fullName evidence="2">Uncharacterized protein</fullName>
    </submittedName>
</protein>
<evidence type="ECO:0000313" key="2">
    <source>
        <dbReference type="EMBL" id="CAH1111999.1"/>
    </source>
</evidence>
<dbReference type="AlphaFoldDB" id="A0A9P0D4T9"/>
<feature type="region of interest" description="Disordered" evidence="1">
    <location>
        <begin position="87"/>
        <end position="113"/>
    </location>
</feature>
<name>A0A9P0D4T9_9CUCU</name>
<keyword evidence="3" id="KW-1185">Reference proteome</keyword>
<feature type="compositionally biased region" description="Basic and acidic residues" evidence="1">
    <location>
        <begin position="94"/>
        <end position="113"/>
    </location>
</feature>
<feature type="region of interest" description="Disordered" evidence="1">
    <location>
        <begin position="904"/>
        <end position="974"/>
    </location>
</feature>
<accession>A0A9P0D4T9</accession>